<protein>
    <submittedName>
        <fullName evidence="2">Uncharacterized protein</fullName>
    </submittedName>
</protein>
<keyword evidence="1" id="KW-0812">Transmembrane</keyword>
<dbReference type="EMBL" id="CP001087">
    <property type="protein sequence ID" value="ACN13951.1"/>
    <property type="molecule type" value="Genomic_DNA"/>
</dbReference>
<keyword evidence="3" id="KW-1185">Reference proteome</keyword>
<evidence type="ECO:0000256" key="1">
    <source>
        <dbReference type="SAM" id="Phobius"/>
    </source>
</evidence>
<organism evidence="2 3">
    <name type="scientific">Desulforapulum autotrophicum (strain ATCC 43914 / DSM 3382 / VKM B-1955 / HRM2)</name>
    <name type="common">Desulfobacterium autotrophicum</name>
    <dbReference type="NCBI Taxonomy" id="177437"/>
    <lineage>
        <taxon>Bacteria</taxon>
        <taxon>Pseudomonadati</taxon>
        <taxon>Thermodesulfobacteriota</taxon>
        <taxon>Desulfobacteria</taxon>
        <taxon>Desulfobacterales</taxon>
        <taxon>Desulfobacteraceae</taxon>
        <taxon>Desulforapulum</taxon>
    </lineage>
</organism>
<dbReference type="KEGG" id="dat:HRM2_08380"/>
<feature type="transmembrane region" description="Helical" evidence="1">
    <location>
        <begin position="47"/>
        <end position="67"/>
    </location>
</feature>
<gene>
    <name evidence="2" type="ordered locus">HRM2_08380</name>
</gene>
<feature type="transmembrane region" description="Helical" evidence="1">
    <location>
        <begin position="21"/>
        <end position="41"/>
    </location>
</feature>
<reference evidence="2 3" key="1">
    <citation type="journal article" date="2009" name="Environ. Microbiol.">
        <title>Genome sequence of Desulfobacterium autotrophicum HRM2, a marine sulfate reducer oxidizing organic carbon completely to carbon dioxide.</title>
        <authorList>
            <person name="Strittmatter A.W."/>
            <person name="Liesegang H."/>
            <person name="Rabus R."/>
            <person name="Decker I."/>
            <person name="Amann J."/>
            <person name="Andres S."/>
            <person name="Henne A."/>
            <person name="Fricke W.F."/>
            <person name="Martinez-Arias R."/>
            <person name="Bartels D."/>
            <person name="Goesmann A."/>
            <person name="Krause L."/>
            <person name="Puehler A."/>
            <person name="Klenk H.P."/>
            <person name="Richter M."/>
            <person name="Schuler M."/>
            <person name="Gloeckner F.O."/>
            <person name="Meyerdierks A."/>
            <person name="Gottschalk G."/>
            <person name="Amann R."/>
        </authorList>
    </citation>
    <scope>NUCLEOTIDE SEQUENCE [LARGE SCALE GENOMIC DNA]</scope>
    <source>
        <strain evidence="3">ATCC 43914 / DSM 3382 / HRM2</strain>
    </source>
</reference>
<name>C0QJU8_DESAH</name>
<feature type="transmembrane region" description="Helical" evidence="1">
    <location>
        <begin position="87"/>
        <end position="109"/>
    </location>
</feature>
<dbReference type="Proteomes" id="UP000000442">
    <property type="component" value="Chromosome"/>
</dbReference>
<dbReference type="HOGENOM" id="CLU_1515516_0_0_7"/>
<dbReference type="STRING" id="177437.HRM2_08380"/>
<sequence>MKSKRTENMTPLLQRAGKIKARRLAIGIFLALAVGAIAGGIRYWYGYFVLGQGTMVGLFIPWAANMLCPKDLPPGKTLKIPGSMMQVLILFICFMIAHAIGFGMAQPWFDPLGWLGRVLQDQTRETVWGISLMGGVAAKNFQLGVNGGFWIFLNLFDLFFMGFFLLVGVNSQPEGRQ</sequence>
<keyword evidence="1" id="KW-1133">Transmembrane helix</keyword>
<dbReference type="eggNOG" id="ENOG50343FC">
    <property type="taxonomic scope" value="Bacteria"/>
</dbReference>
<proteinExistence type="predicted"/>
<feature type="transmembrane region" description="Helical" evidence="1">
    <location>
        <begin position="149"/>
        <end position="169"/>
    </location>
</feature>
<evidence type="ECO:0000313" key="3">
    <source>
        <dbReference type="Proteomes" id="UP000000442"/>
    </source>
</evidence>
<evidence type="ECO:0000313" key="2">
    <source>
        <dbReference type="EMBL" id="ACN13951.1"/>
    </source>
</evidence>
<keyword evidence="1" id="KW-0472">Membrane</keyword>
<accession>C0QJU8</accession>
<dbReference type="AlphaFoldDB" id="C0QJU8"/>